<feature type="region of interest" description="Disordered" evidence="1">
    <location>
        <begin position="106"/>
        <end position="130"/>
    </location>
</feature>
<proteinExistence type="predicted"/>
<dbReference type="AlphaFoldDB" id="A0A183FV69"/>
<evidence type="ECO:0000313" key="4">
    <source>
        <dbReference type="WBParaSite" id="HPBE_0001216801-mRNA-1"/>
    </source>
</evidence>
<keyword evidence="3" id="KW-1185">Reference proteome</keyword>
<accession>A0A183FV69</accession>
<sequence>MDSNMDTASQFSSCPTSQCTTASDLYVNGKTPDDEDELGSLKSDEILSTVEPRGDALASCLGSMKAQVTPWQKSTTRREIKRVPVCRPLLWSERPVRGGVVGVRASTPTRKATSPQNERHSRRALTSPFNRPTNSDASFAWLLRPLAARRVSQSQESELKKGGSCAGCREVVVQDVEERRDEMGILANSLDVARDGKDGFPALDLNNLPLCVTDRDDAMGTKMTAGQRQEDCSYETGPCGGSDHTKVGVPSLSYAPSTESHASTELTSLTCPSSMEEDHEDDENVEVFFGGAGIEFAISIHASVDGQCLQAIEK</sequence>
<reference evidence="4" key="2">
    <citation type="submission" date="2019-09" db="UniProtKB">
        <authorList>
            <consortium name="WormBaseParasite"/>
        </authorList>
    </citation>
    <scope>IDENTIFICATION</scope>
</reference>
<reference evidence="2 3" key="1">
    <citation type="submission" date="2018-11" db="EMBL/GenBank/DDBJ databases">
        <authorList>
            <consortium name="Pathogen Informatics"/>
        </authorList>
    </citation>
    <scope>NUCLEOTIDE SEQUENCE [LARGE SCALE GENOMIC DNA]</scope>
</reference>
<dbReference type="Proteomes" id="UP000050761">
    <property type="component" value="Unassembled WGS sequence"/>
</dbReference>
<feature type="compositionally biased region" description="Polar residues" evidence="1">
    <location>
        <begin position="1"/>
        <end position="23"/>
    </location>
</feature>
<dbReference type="OrthoDB" id="10348329at2759"/>
<feature type="compositionally biased region" description="Polar residues" evidence="1">
    <location>
        <begin position="106"/>
        <end position="116"/>
    </location>
</feature>
<organism evidence="3 4">
    <name type="scientific">Heligmosomoides polygyrus</name>
    <name type="common">Parasitic roundworm</name>
    <dbReference type="NCBI Taxonomy" id="6339"/>
    <lineage>
        <taxon>Eukaryota</taxon>
        <taxon>Metazoa</taxon>
        <taxon>Ecdysozoa</taxon>
        <taxon>Nematoda</taxon>
        <taxon>Chromadorea</taxon>
        <taxon>Rhabditida</taxon>
        <taxon>Rhabditina</taxon>
        <taxon>Rhabditomorpha</taxon>
        <taxon>Strongyloidea</taxon>
        <taxon>Heligmosomidae</taxon>
        <taxon>Heligmosomoides</taxon>
    </lineage>
</organism>
<evidence type="ECO:0000313" key="3">
    <source>
        <dbReference type="Proteomes" id="UP000050761"/>
    </source>
</evidence>
<accession>A0A3P7YSX8</accession>
<evidence type="ECO:0000256" key="1">
    <source>
        <dbReference type="SAM" id="MobiDB-lite"/>
    </source>
</evidence>
<feature type="region of interest" description="Disordered" evidence="1">
    <location>
        <begin position="1"/>
        <end position="42"/>
    </location>
</feature>
<gene>
    <name evidence="2" type="ORF">HPBE_LOCUS12169</name>
</gene>
<dbReference type="WBParaSite" id="HPBE_0001216801-mRNA-1">
    <property type="protein sequence ID" value="HPBE_0001216801-mRNA-1"/>
    <property type="gene ID" value="HPBE_0001216801"/>
</dbReference>
<protein>
    <submittedName>
        <fullName evidence="2 4">Uncharacterized protein</fullName>
    </submittedName>
</protein>
<evidence type="ECO:0000313" key="2">
    <source>
        <dbReference type="EMBL" id="VDO91160.1"/>
    </source>
</evidence>
<dbReference type="EMBL" id="UZAH01027383">
    <property type="protein sequence ID" value="VDO91160.1"/>
    <property type="molecule type" value="Genomic_DNA"/>
</dbReference>
<name>A0A183FV69_HELPZ</name>